<evidence type="ECO:0000313" key="1">
    <source>
        <dbReference type="EMBL" id="CAK5112559.1"/>
    </source>
</evidence>
<organism evidence="1 2">
    <name type="scientific">Meloidogyne enterolobii</name>
    <name type="common">Root-knot nematode worm</name>
    <name type="synonym">Meloidogyne mayaguensis</name>
    <dbReference type="NCBI Taxonomy" id="390850"/>
    <lineage>
        <taxon>Eukaryota</taxon>
        <taxon>Metazoa</taxon>
        <taxon>Ecdysozoa</taxon>
        <taxon>Nematoda</taxon>
        <taxon>Chromadorea</taxon>
        <taxon>Rhabditida</taxon>
        <taxon>Tylenchina</taxon>
        <taxon>Tylenchomorpha</taxon>
        <taxon>Tylenchoidea</taxon>
        <taxon>Meloidogynidae</taxon>
        <taxon>Meloidogyninae</taxon>
        <taxon>Meloidogyne</taxon>
    </lineage>
</organism>
<name>A0ACB1B2H1_MELEN</name>
<evidence type="ECO:0000313" key="2">
    <source>
        <dbReference type="Proteomes" id="UP001497535"/>
    </source>
</evidence>
<dbReference type="EMBL" id="CAVMJV010000144">
    <property type="protein sequence ID" value="CAK5112559.1"/>
    <property type="molecule type" value="Genomic_DNA"/>
</dbReference>
<accession>A0ACB1B2H1</accession>
<reference evidence="1" key="1">
    <citation type="submission" date="2023-11" db="EMBL/GenBank/DDBJ databases">
        <authorList>
            <person name="Poullet M."/>
        </authorList>
    </citation>
    <scope>NUCLEOTIDE SEQUENCE</scope>
    <source>
        <strain evidence="1">E1834</strain>
    </source>
</reference>
<proteinExistence type="predicted"/>
<dbReference type="Proteomes" id="UP001497535">
    <property type="component" value="Unassembled WGS sequence"/>
</dbReference>
<keyword evidence="2" id="KW-1185">Reference proteome</keyword>
<protein>
    <submittedName>
        <fullName evidence="1">Uncharacterized protein</fullName>
    </submittedName>
</protein>
<comment type="caution">
    <text evidence="1">The sequence shown here is derived from an EMBL/GenBank/DDBJ whole genome shotgun (WGS) entry which is preliminary data.</text>
</comment>
<sequence>MIFKNDVESPKIGETRRKSKGETRRNSKPAHPLLYPRDRLGSGSRTLFFPGSTTQIKTFFSVSLIFP</sequence>
<gene>
    <name evidence="1" type="ORF">MENTE1834_LOCUS44924</name>
</gene>